<evidence type="ECO:0000313" key="1">
    <source>
        <dbReference type="EMBL" id="CAH8246638.1"/>
    </source>
</evidence>
<dbReference type="Proteomes" id="UP001154322">
    <property type="component" value="Unassembled WGS sequence"/>
</dbReference>
<evidence type="ECO:0000313" key="2">
    <source>
        <dbReference type="Proteomes" id="UP001154322"/>
    </source>
</evidence>
<comment type="caution">
    <text evidence="1">The sequence shown here is derived from an EMBL/GenBank/DDBJ whole genome shotgun (WGS) entry which is preliminary data.</text>
</comment>
<gene>
    <name evidence="1" type="ORF">WJ0W_003872</name>
</gene>
<protein>
    <submittedName>
        <fullName evidence="1">Uncharacterized protein</fullName>
    </submittedName>
</protein>
<proteinExistence type="predicted"/>
<sequence>MIGTVTVLLEPEDWDRRIWQDERLDDSIFIHRLAVTLRKWRMNMANHMTSIGFPVHSREDFEQIADVAIEKGTLLEAQQGQYIYFDAGNGIELWLQVNQENEIIGLNPHFAGNSRVEIGLTALIVRETDSVLDGACHAWMEPDESLESGCCPLVFDMPNLGLFGEVAVPQRINIQLTAFSHEVSVYDSEEEYMESQEGEVKFAAESFIPSGLFGNSGEPASTAMFTGRVVEASLIQNEYTGGSFSWCKVKTLGGEIDVVTDLELLDKDIAAGSIISGSFWLSAKFVDEPKERLADESRSSAISII</sequence>
<keyword evidence="2" id="KW-1185">Reference proteome</keyword>
<organism evidence="1 2">
    <name type="scientific">Paenibacillus melissococcoides</name>
    <dbReference type="NCBI Taxonomy" id="2912268"/>
    <lineage>
        <taxon>Bacteria</taxon>
        <taxon>Bacillati</taxon>
        <taxon>Bacillota</taxon>
        <taxon>Bacilli</taxon>
        <taxon>Bacillales</taxon>
        <taxon>Paenibacillaceae</taxon>
        <taxon>Paenibacillus</taxon>
    </lineage>
</organism>
<accession>A0ABM9G4Y5</accession>
<dbReference type="RefSeq" id="WP_261945102.1">
    <property type="nucleotide sequence ID" value="NZ_CALYLO010000005.1"/>
</dbReference>
<dbReference type="EMBL" id="CALYLO010000005">
    <property type="protein sequence ID" value="CAH8246638.1"/>
    <property type="molecule type" value="Genomic_DNA"/>
</dbReference>
<reference evidence="1" key="1">
    <citation type="submission" date="2022-06" db="EMBL/GenBank/DDBJ databases">
        <authorList>
            <person name="Dietemann V."/>
            <person name="Ory F."/>
            <person name="Dainat B."/>
            <person name="Oberhansli S."/>
        </authorList>
    </citation>
    <scope>NUCLEOTIDE SEQUENCE</scope>
    <source>
        <strain evidence="1">Ena-SAMPLE-TAB-26-04-2022-14:26:32:270-5432</strain>
    </source>
</reference>
<name>A0ABM9G4Y5_9BACL</name>